<evidence type="ECO:0000256" key="1">
    <source>
        <dbReference type="SAM" id="MobiDB-lite"/>
    </source>
</evidence>
<proteinExistence type="predicted"/>
<dbReference type="STRING" id="1472378.AU381_26860"/>
<accession>A0A178Y744</accession>
<dbReference type="AlphaFoldDB" id="A0A178Y744"/>
<gene>
    <name evidence="2" type="ORF">AU381_26860</name>
</gene>
<keyword evidence="3" id="KW-1185">Reference proteome</keyword>
<dbReference type="RefSeq" id="WP_064240256.1">
    <property type="nucleotide sequence ID" value="NZ_LPUX01000049.1"/>
</dbReference>
<reference evidence="2 3" key="1">
    <citation type="journal article" date="2016" name="Int. J. Syst. Evol. Microbiol.">
        <title>Ensifer glycinis sp. nov., an novel rhizobial species associated with Glycine spp.</title>
        <authorList>
            <person name="Yan H."/>
            <person name="Yan J."/>
            <person name="Sui X.H."/>
            <person name="Wang E.T."/>
            <person name="Chen W.X."/>
            <person name="Zhang X.X."/>
            <person name="Chen W.F."/>
        </authorList>
    </citation>
    <scope>NUCLEOTIDE SEQUENCE [LARGE SCALE GENOMIC DNA]</scope>
    <source>
        <strain evidence="2 3">CCBAU 23380</strain>
    </source>
</reference>
<evidence type="ECO:0000313" key="2">
    <source>
        <dbReference type="EMBL" id="OAP42992.1"/>
    </source>
</evidence>
<dbReference type="Proteomes" id="UP000094025">
    <property type="component" value="Unassembled WGS sequence"/>
</dbReference>
<dbReference type="OrthoDB" id="8295015at2"/>
<sequence length="64" mass="7226">MPLGIVNFSFDLLAPWREQLRLSGNRSQSAPRKAADEIGTDTVDRSEEEQARQQALFWGLLPVL</sequence>
<name>A0A178Y744_9HYPH</name>
<organism evidence="2 3">
    <name type="scientific">Sinorhizobium glycinis</name>
    <dbReference type="NCBI Taxonomy" id="1472378"/>
    <lineage>
        <taxon>Bacteria</taxon>
        <taxon>Pseudomonadati</taxon>
        <taxon>Pseudomonadota</taxon>
        <taxon>Alphaproteobacteria</taxon>
        <taxon>Hyphomicrobiales</taxon>
        <taxon>Rhizobiaceae</taxon>
        <taxon>Sinorhizobium/Ensifer group</taxon>
        <taxon>Sinorhizobium</taxon>
    </lineage>
</organism>
<dbReference type="EMBL" id="LPUX01000049">
    <property type="protein sequence ID" value="OAP42992.1"/>
    <property type="molecule type" value="Genomic_DNA"/>
</dbReference>
<protein>
    <submittedName>
        <fullName evidence="2">Uncharacterized protein</fullName>
    </submittedName>
</protein>
<comment type="caution">
    <text evidence="2">The sequence shown here is derived from an EMBL/GenBank/DDBJ whole genome shotgun (WGS) entry which is preliminary data.</text>
</comment>
<evidence type="ECO:0000313" key="3">
    <source>
        <dbReference type="Proteomes" id="UP000094025"/>
    </source>
</evidence>
<feature type="region of interest" description="Disordered" evidence="1">
    <location>
        <begin position="24"/>
        <end position="48"/>
    </location>
</feature>